<dbReference type="Pfam" id="PF12833">
    <property type="entry name" value="HTH_18"/>
    <property type="match status" value="1"/>
</dbReference>
<evidence type="ECO:0000256" key="1">
    <source>
        <dbReference type="ARBA" id="ARBA00023015"/>
    </source>
</evidence>
<reference evidence="5 6" key="1">
    <citation type="submission" date="2019-10" db="EMBL/GenBank/DDBJ databases">
        <title>Description of Paenibacillus pedi sp. nov.</title>
        <authorList>
            <person name="Carlier A."/>
            <person name="Qi S."/>
        </authorList>
    </citation>
    <scope>NUCLEOTIDE SEQUENCE [LARGE SCALE GENOMIC DNA]</scope>
    <source>
        <strain evidence="5 6">LMG 31457</strain>
    </source>
</reference>
<dbReference type="SMART" id="SM00342">
    <property type="entry name" value="HTH_ARAC"/>
    <property type="match status" value="1"/>
</dbReference>
<accession>A0ABX1ZIZ3</accession>
<dbReference type="PANTHER" id="PTHR43280">
    <property type="entry name" value="ARAC-FAMILY TRANSCRIPTIONAL REGULATOR"/>
    <property type="match status" value="1"/>
</dbReference>
<dbReference type="PROSITE" id="PS01124">
    <property type="entry name" value="HTH_ARAC_FAMILY_2"/>
    <property type="match status" value="1"/>
</dbReference>
<dbReference type="InterPro" id="IPR003313">
    <property type="entry name" value="AraC-bd"/>
</dbReference>
<evidence type="ECO:0000259" key="4">
    <source>
        <dbReference type="PROSITE" id="PS01124"/>
    </source>
</evidence>
<protein>
    <submittedName>
        <fullName evidence="5">Helix-turn-helix domain-containing protein</fullName>
    </submittedName>
</protein>
<dbReference type="InterPro" id="IPR011051">
    <property type="entry name" value="RmlC_Cupin_sf"/>
</dbReference>
<dbReference type="PANTHER" id="PTHR43280:SF26">
    <property type="entry name" value="ARAC-FAMILY TRANSCRIPTIONAL REGULATOR"/>
    <property type="match status" value="1"/>
</dbReference>
<evidence type="ECO:0000256" key="3">
    <source>
        <dbReference type="ARBA" id="ARBA00023163"/>
    </source>
</evidence>
<feature type="domain" description="HTH araC/xylS-type" evidence="4">
    <location>
        <begin position="141"/>
        <end position="239"/>
    </location>
</feature>
<evidence type="ECO:0000256" key="2">
    <source>
        <dbReference type="ARBA" id="ARBA00023125"/>
    </source>
</evidence>
<keyword evidence="2" id="KW-0238">DNA-binding</keyword>
<name>A0ABX1ZIZ3_9BACL</name>
<dbReference type="Pfam" id="PF02311">
    <property type="entry name" value="AraC_binding"/>
    <property type="match status" value="1"/>
</dbReference>
<dbReference type="SUPFAM" id="SSF51182">
    <property type="entry name" value="RmlC-like cupins"/>
    <property type="match status" value="1"/>
</dbReference>
<dbReference type="EMBL" id="WHNZ01000007">
    <property type="protein sequence ID" value="NOU98728.1"/>
    <property type="molecule type" value="Genomic_DNA"/>
</dbReference>
<organism evidence="5 6">
    <name type="scientific">Paenibacillus planticolens</name>
    <dbReference type="NCBI Taxonomy" id="2654976"/>
    <lineage>
        <taxon>Bacteria</taxon>
        <taxon>Bacillati</taxon>
        <taxon>Bacillota</taxon>
        <taxon>Bacilli</taxon>
        <taxon>Bacillales</taxon>
        <taxon>Paenibacillaceae</taxon>
        <taxon>Paenibacillus</taxon>
    </lineage>
</organism>
<evidence type="ECO:0000313" key="6">
    <source>
        <dbReference type="Proteomes" id="UP000618579"/>
    </source>
</evidence>
<proteinExistence type="predicted"/>
<keyword evidence="6" id="KW-1185">Reference proteome</keyword>
<dbReference type="InterPro" id="IPR009057">
    <property type="entry name" value="Homeodomain-like_sf"/>
</dbReference>
<dbReference type="Gene3D" id="1.10.10.60">
    <property type="entry name" value="Homeodomain-like"/>
    <property type="match status" value="2"/>
</dbReference>
<dbReference type="Proteomes" id="UP000618579">
    <property type="component" value="Unassembled WGS sequence"/>
</dbReference>
<dbReference type="RefSeq" id="WP_171681609.1">
    <property type="nucleotide sequence ID" value="NZ_WHNZ01000007.1"/>
</dbReference>
<evidence type="ECO:0000313" key="5">
    <source>
        <dbReference type="EMBL" id="NOU98728.1"/>
    </source>
</evidence>
<keyword evidence="1" id="KW-0805">Transcription regulation</keyword>
<sequence>MNLLKELYAERRTYAPVTESHTHNYAQLIVPMDGEMSIQTQSQRLRLTSDTLFLVPPNCEHIFCSNGHPNSFIVLDIPSEMLPTTGISAPNEGMVYSVTNEWRGIRNLLHSELENAPESREGVRSLFPYISRQLTKNPSLPASIQYIHEHFAESITVEQLAAVEHYNRTHYSEWFRKMTGSSPSMYIQKVRLTKAKELLLHTDWPILHIAMQVGLEHQASLTRLFRRLEGTTPRQYREGIRSSE</sequence>
<dbReference type="InterPro" id="IPR018060">
    <property type="entry name" value="HTH_AraC"/>
</dbReference>
<dbReference type="InterPro" id="IPR014710">
    <property type="entry name" value="RmlC-like_jellyroll"/>
</dbReference>
<dbReference type="SUPFAM" id="SSF46689">
    <property type="entry name" value="Homeodomain-like"/>
    <property type="match status" value="2"/>
</dbReference>
<gene>
    <name evidence="5" type="ORF">GC097_01645</name>
</gene>
<dbReference type="Gene3D" id="2.60.120.10">
    <property type="entry name" value="Jelly Rolls"/>
    <property type="match status" value="1"/>
</dbReference>
<keyword evidence="3" id="KW-0804">Transcription</keyword>
<comment type="caution">
    <text evidence="5">The sequence shown here is derived from an EMBL/GenBank/DDBJ whole genome shotgun (WGS) entry which is preliminary data.</text>
</comment>